<dbReference type="Proteomes" id="UP001055091">
    <property type="component" value="Unassembled WGS sequence"/>
</dbReference>
<dbReference type="AlphaFoldDB" id="A0AA37NL87"/>
<keyword evidence="1" id="KW-0812">Transmembrane</keyword>
<keyword evidence="1" id="KW-1133">Transmembrane helix</keyword>
<evidence type="ECO:0000313" key="3">
    <source>
        <dbReference type="Proteomes" id="UP001055091"/>
    </source>
</evidence>
<keyword evidence="1" id="KW-0472">Membrane</keyword>
<proteinExistence type="predicted"/>
<protein>
    <submittedName>
        <fullName evidence="2">Uncharacterized protein</fullName>
    </submittedName>
</protein>
<dbReference type="EMBL" id="BQNJ01000001">
    <property type="protein sequence ID" value="GKH02092.1"/>
    <property type="molecule type" value="Genomic_DNA"/>
</dbReference>
<evidence type="ECO:0000256" key="1">
    <source>
        <dbReference type="SAM" id="Phobius"/>
    </source>
</evidence>
<evidence type="ECO:0000313" key="2">
    <source>
        <dbReference type="EMBL" id="GKH02092.1"/>
    </source>
</evidence>
<comment type="caution">
    <text evidence="2">The sequence shown here is derived from an EMBL/GenBank/DDBJ whole genome shotgun (WGS) entry which is preliminary data.</text>
</comment>
<accession>A0AA37NL87</accession>
<reference evidence="2" key="1">
    <citation type="submission" date="2022-01" db="EMBL/GenBank/DDBJ databases">
        <title>Novel bile acid biosynthetic pathways are enriched in the microbiome of centenarians.</title>
        <authorList>
            <person name="Sato Y."/>
            <person name="Atarashi K."/>
            <person name="Plichta R.D."/>
            <person name="Arai Y."/>
            <person name="Sasajima S."/>
            <person name="Kearney M.S."/>
            <person name="Suda W."/>
            <person name="Takeshita K."/>
            <person name="Sasaki T."/>
            <person name="Okamoto S."/>
            <person name="Skelly N.A."/>
            <person name="Okamura Y."/>
            <person name="Vlamakis H."/>
            <person name="Li Y."/>
            <person name="Tanoue T."/>
            <person name="Takei H."/>
            <person name="Nittono H."/>
            <person name="Narushima S."/>
            <person name="Irie J."/>
            <person name="Itoh H."/>
            <person name="Moriya K."/>
            <person name="Sugiura Y."/>
            <person name="Suematsu M."/>
            <person name="Moritoki N."/>
            <person name="Shibata S."/>
            <person name="Littman R.D."/>
            <person name="Fischbach A.M."/>
            <person name="Uwamino Y."/>
            <person name="Inoue T."/>
            <person name="Honda A."/>
            <person name="Hattori M."/>
            <person name="Murai T."/>
            <person name="Xavier J.R."/>
            <person name="Hirose N."/>
            <person name="Honda K."/>
        </authorList>
    </citation>
    <scope>NUCLEOTIDE SEQUENCE</scope>
    <source>
        <strain evidence="2">CE91-St55</strain>
    </source>
</reference>
<sequence>MQKYIDNLDDFEDDSRSRLLEVTERWLMPAVIFVAGVIIILAVCARLEALR</sequence>
<dbReference type="RefSeq" id="WP_182464868.1">
    <property type="nucleotide sequence ID" value="NZ_BQNJ01000001.1"/>
</dbReference>
<organism evidence="2 3">
    <name type="scientific">Hungatella hathewayi</name>
    <dbReference type="NCBI Taxonomy" id="154046"/>
    <lineage>
        <taxon>Bacteria</taxon>
        <taxon>Bacillati</taxon>
        <taxon>Bacillota</taxon>
        <taxon>Clostridia</taxon>
        <taxon>Lachnospirales</taxon>
        <taxon>Lachnospiraceae</taxon>
        <taxon>Hungatella</taxon>
    </lineage>
</organism>
<gene>
    <name evidence="2" type="ORF">CE91St55_40730</name>
</gene>
<name>A0AA37NL87_9FIRM</name>
<feature type="transmembrane region" description="Helical" evidence="1">
    <location>
        <begin position="26"/>
        <end position="45"/>
    </location>
</feature>